<dbReference type="InterPro" id="IPR042855">
    <property type="entry name" value="V_SNARE_CC"/>
</dbReference>
<dbReference type="HOGENOM" id="CLU_1107824_0_0_1"/>
<dbReference type="GO" id="GO:0031201">
    <property type="term" value="C:SNARE complex"/>
    <property type="evidence" value="ECO:0007669"/>
    <property type="project" value="EnsemblFungi"/>
</dbReference>
<dbReference type="OrthoDB" id="190375at2759"/>
<keyword evidence="6" id="KW-1185">Reference proteome</keyword>
<gene>
    <name evidence="5" type="ORF">LALA0_S07e05952g</name>
</gene>
<name>A0A0C7NCB3_9SACH</name>
<dbReference type="Pfam" id="PF09426">
    <property type="entry name" value="Nyv1_longin"/>
    <property type="match status" value="1"/>
</dbReference>
<keyword evidence="3" id="KW-1133">Transmembrane helix</keyword>
<dbReference type="PROSITE" id="PS50892">
    <property type="entry name" value="V_SNARE"/>
    <property type="match status" value="1"/>
</dbReference>
<dbReference type="GO" id="GO:0000329">
    <property type="term" value="C:fungal-type vacuole membrane"/>
    <property type="evidence" value="ECO:0007669"/>
    <property type="project" value="EnsemblFungi"/>
</dbReference>
<dbReference type="InterPro" id="IPR001388">
    <property type="entry name" value="Synaptobrevin-like"/>
</dbReference>
<dbReference type="GeneID" id="34686752"/>
<dbReference type="Proteomes" id="UP000054304">
    <property type="component" value="Unassembled WGS sequence"/>
</dbReference>
<sequence length="228" mass="25758">MKKYNVTYIEALRDNKVIATYFNNSTEGYGSVGKAGSSATPKVFRKLVDELVIPKVVPLSGNKVTKVSSSLLDGFECYYGTEAGNMVYVCFSPANVPKILPLRILTELKTMSNETDQELDSHVRTIVEQFYNELMSYHDSSTAEATEQDMQDIIQLMNDNIDKFLQRQERVSLLVDRTSKLNQSSYNFKRKAGRIKAKMWWQNVKVCTTIAAVSVLVVTTVLLAVHFM</sequence>
<dbReference type="InterPro" id="IPR051097">
    <property type="entry name" value="Synaptobrevin-like_transport"/>
</dbReference>
<dbReference type="AlphaFoldDB" id="A0A0C7NCB3"/>
<dbReference type="GO" id="GO:0005484">
    <property type="term" value="F:SNAP receptor activity"/>
    <property type="evidence" value="ECO:0007669"/>
    <property type="project" value="EnsemblFungi"/>
</dbReference>
<evidence type="ECO:0000313" key="5">
    <source>
        <dbReference type="EMBL" id="CEP63254.1"/>
    </source>
</evidence>
<evidence type="ECO:0000313" key="6">
    <source>
        <dbReference type="Proteomes" id="UP000054304"/>
    </source>
</evidence>
<keyword evidence="2" id="KW-0175">Coiled coil</keyword>
<reference evidence="5 6" key="1">
    <citation type="submission" date="2014-12" db="EMBL/GenBank/DDBJ databases">
        <authorList>
            <person name="Neuveglise Cecile"/>
        </authorList>
    </citation>
    <scope>NUCLEOTIDE SEQUENCE [LARGE SCALE GENOMIC DNA]</scope>
    <source>
        <strain evidence="5 6">CBS 12615</strain>
    </source>
</reference>
<dbReference type="Gene3D" id="3.30.450.230">
    <property type="entry name" value="Vacuolar R-SNARE Nyv1, longin domain"/>
    <property type="match status" value="1"/>
</dbReference>
<keyword evidence="3" id="KW-0812">Transmembrane</keyword>
<proteinExistence type="predicted"/>
<protein>
    <submittedName>
        <fullName evidence="5">LALA0S07e05952g1_1</fullName>
    </submittedName>
</protein>
<dbReference type="GO" id="GO:0015031">
    <property type="term" value="P:protein transport"/>
    <property type="evidence" value="ECO:0007669"/>
    <property type="project" value="UniProtKB-KW"/>
</dbReference>
<dbReference type="GO" id="GO:0007036">
    <property type="term" value="P:vacuolar calcium ion homeostasis"/>
    <property type="evidence" value="ECO:0007669"/>
    <property type="project" value="EnsemblFungi"/>
</dbReference>
<keyword evidence="3" id="KW-0472">Membrane</keyword>
<dbReference type="RefSeq" id="XP_022629475.1">
    <property type="nucleotide sequence ID" value="XM_022771582.1"/>
</dbReference>
<dbReference type="STRING" id="1245769.A0A0C7NCB3"/>
<evidence type="ECO:0000256" key="3">
    <source>
        <dbReference type="SAM" id="Phobius"/>
    </source>
</evidence>
<dbReference type="InterPro" id="IPR019005">
    <property type="entry name" value="Vacuolar_R-SNAR_Nyv1_longi_dom"/>
</dbReference>
<dbReference type="PRINTS" id="PR00219">
    <property type="entry name" value="SYNAPTOBREVN"/>
</dbReference>
<keyword evidence="1" id="KW-0813">Transport</keyword>
<feature type="transmembrane region" description="Helical" evidence="3">
    <location>
        <begin position="206"/>
        <end position="227"/>
    </location>
</feature>
<dbReference type="InterPro" id="IPR038426">
    <property type="entry name" value="Nyv1_longin_sf"/>
</dbReference>
<evidence type="ECO:0000259" key="4">
    <source>
        <dbReference type="PROSITE" id="PS50892"/>
    </source>
</evidence>
<dbReference type="Pfam" id="PF00957">
    <property type="entry name" value="Synaptobrevin"/>
    <property type="match status" value="1"/>
</dbReference>
<accession>A0A0C7NCB3</accession>
<dbReference type="Gene3D" id="1.20.5.110">
    <property type="match status" value="1"/>
</dbReference>
<feature type="domain" description="V-SNARE coiled-coil homology" evidence="4">
    <location>
        <begin position="142"/>
        <end position="202"/>
    </location>
</feature>
<keyword evidence="1" id="KW-0653">Protein transport</keyword>
<evidence type="ECO:0000256" key="2">
    <source>
        <dbReference type="PROSITE-ProRule" id="PRU00290"/>
    </source>
</evidence>
<dbReference type="CDD" id="cd15843">
    <property type="entry name" value="R-SNARE"/>
    <property type="match status" value="1"/>
</dbReference>
<dbReference type="PANTHER" id="PTHR21136">
    <property type="entry name" value="SNARE PROTEINS"/>
    <property type="match status" value="1"/>
</dbReference>
<evidence type="ECO:0000256" key="1">
    <source>
        <dbReference type="ARBA" id="ARBA00022927"/>
    </source>
</evidence>
<dbReference type="PANTHER" id="PTHR21136:SF168">
    <property type="entry name" value="VESICLE-ASSOCIATED MEMBRANE PROTEIN 9"/>
    <property type="match status" value="1"/>
</dbReference>
<dbReference type="GO" id="GO:0042144">
    <property type="term" value="P:vacuole fusion, non-autophagic"/>
    <property type="evidence" value="ECO:0007669"/>
    <property type="project" value="EnsemblFungi"/>
</dbReference>
<organism evidence="5 6">
    <name type="scientific">Lachancea lanzarotensis</name>
    <dbReference type="NCBI Taxonomy" id="1245769"/>
    <lineage>
        <taxon>Eukaryota</taxon>
        <taxon>Fungi</taxon>
        <taxon>Dikarya</taxon>
        <taxon>Ascomycota</taxon>
        <taxon>Saccharomycotina</taxon>
        <taxon>Saccharomycetes</taxon>
        <taxon>Saccharomycetales</taxon>
        <taxon>Saccharomycetaceae</taxon>
        <taxon>Lachancea</taxon>
    </lineage>
</organism>
<dbReference type="EMBL" id="LN736366">
    <property type="protein sequence ID" value="CEP63254.1"/>
    <property type="molecule type" value="Genomic_DNA"/>
</dbReference>
<dbReference type="SUPFAM" id="SSF58038">
    <property type="entry name" value="SNARE fusion complex"/>
    <property type="match status" value="1"/>
</dbReference>
<dbReference type="GO" id="GO:0006906">
    <property type="term" value="P:vesicle fusion"/>
    <property type="evidence" value="ECO:0007669"/>
    <property type="project" value="EnsemblFungi"/>
</dbReference>